<evidence type="ECO:0000313" key="10">
    <source>
        <dbReference type="EMBL" id="QSL65893.1"/>
    </source>
</evidence>
<comment type="similarity">
    <text evidence="1 8">Belongs to the arsA ATPase family.</text>
</comment>
<dbReference type="GO" id="GO:0043529">
    <property type="term" value="C:GET complex"/>
    <property type="evidence" value="ECO:0007669"/>
    <property type="project" value="TreeGrafter"/>
</dbReference>
<evidence type="ECO:0000256" key="4">
    <source>
        <dbReference type="ARBA" id="ARBA00022741"/>
    </source>
</evidence>
<comment type="function">
    <text evidence="8">ATPase required for the post-translational delivery of tail-anchored (TA) proteins to the endoplasmic reticulum. Recognizes and selectively binds the transmembrane domain of TA proteins in the cytosol. This complex then targets to the endoplasmic reticulum by membrane-bound receptors, where the tail-anchored protein is released for insertion. This process is regulated by ATP binding and hydrolysis. ATP binding drives the homodimer towards the closed dimer state, facilitating recognition of newly synthesized TA membrane proteins. ATP hydrolysis is required for insertion. Subsequently, the homodimer reverts towards the open dimer state, lowering its affinity for the membrane-bound receptor, and returning it to the cytosol to initiate a new round of targeting.</text>
</comment>
<evidence type="ECO:0000256" key="5">
    <source>
        <dbReference type="ARBA" id="ARBA00022801"/>
    </source>
</evidence>
<dbReference type="GO" id="GO:0071816">
    <property type="term" value="P:tail-anchored membrane protein insertion into ER membrane"/>
    <property type="evidence" value="ECO:0007669"/>
    <property type="project" value="TreeGrafter"/>
</dbReference>
<dbReference type="InterPro" id="IPR025723">
    <property type="entry name" value="ArsA/GET3_ATPase-like"/>
</dbReference>
<dbReference type="SUPFAM" id="SSF52540">
    <property type="entry name" value="P-loop containing nucleoside triphosphate hydrolases"/>
    <property type="match status" value="1"/>
</dbReference>
<dbReference type="OrthoDB" id="1770at2759"/>
<keyword evidence="8" id="KW-0479">Metal-binding</keyword>
<sequence>MSVLEEPLPPTLQNILDQRSLKWIFVGGKGGVGKTTTSCSLAIQLSRVRESVLLISTDPAHNLSDAFGQKFGKDACKVNGFDNLSAMEIDPSSSIQEMIEQSELQPNNPISGMMQDLAFAIPGVDEAMGFAEIMKQVKSMEYSVCVFDTAPTGHTLRFLSFPTVLEKALTKISGLGSRFGPMLNQMSSIMGLNSNQDEMFKKLDQMRTTIVEVNNQFRDSELTTFVSVCISEFLSLYEMERMIQELTSYEIDTHNIVVNQLLLNIEGSDCQQCLSRHKIQKKYLDQIMELYEDFHIIKLPQIPTEVRGVEALKKFSEMLIKPYQVSC</sequence>
<organism evidence="10 11">
    <name type="scientific">Pneumocystis wakefieldiae</name>
    <dbReference type="NCBI Taxonomy" id="38082"/>
    <lineage>
        <taxon>Eukaryota</taxon>
        <taxon>Fungi</taxon>
        <taxon>Dikarya</taxon>
        <taxon>Ascomycota</taxon>
        <taxon>Taphrinomycotina</taxon>
        <taxon>Pneumocystomycetes</taxon>
        <taxon>Pneumocystaceae</taxon>
        <taxon>Pneumocystis</taxon>
    </lineage>
</organism>
<evidence type="ECO:0000313" key="11">
    <source>
        <dbReference type="Proteomes" id="UP000663699"/>
    </source>
</evidence>
<protein>
    <recommendedName>
        <fullName evidence="9">ArsA/GET3 Anion-transporting ATPase-like domain-containing protein</fullName>
    </recommendedName>
</protein>
<reference evidence="10" key="1">
    <citation type="submission" date="2020-06" db="EMBL/GenBank/DDBJ databases">
        <title>Genomes of multiple members of Pneumocystis genus reveal paths to human pathogen Pneumocystis jirovecii.</title>
        <authorList>
            <person name="Cisse O.H."/>
            <person name="Ma L."/>
            <person name="Dekker J."/>
            <person name="Khil P."/>
            <person name="Jo J."/>
            <person name="Brenchley J."/>
            <person name="Blair R."/>
            <person name="Pahar B."/>
            <person name="Chabe M."/>
            <person name="Van Rompay K.A."/>
            <person name="Keesler R."/>
            <person name="Sukura A."/>
            <person name="Hirsch V."/>
            <person name="Kutty G."/>
            <person name="Liu Y."/>
            <person name="Peng L."/>
            <person name="Chen J."/>
            <person name="Song J."/>
            <person name="Weissenbacher-Lang C."/>
            <person name="Xu J."/>
            <person name="Upham N.S."/>
            <person name="Stajich J.E."/>
            <person name="Cuomo C.A."/>
            <person name="Cushion M.T."/>
            <person name="Kovacs J.A."/>
        </authorList>
    </citation>
    <scope>NUCLEOTIDE SEQUENCE</scope>
    <source>
        <strain evidence="10">2A</strain>
    </source>
</reference>
<dbReference type="Pfam" id="PF02374">
    <property type="entry name" value="ArsA_ATPase"/>
    <property type="match status" value="1"/>
</dbReference>
<dbReference type="CDD" id="cd02035">
    <property type="entry name" value="ArsA"/>
    <property type="match status" value="1"/>
</dbReference>
<dbReference type="Proteomes" id="UP000663699">
    <property type="component" value="Chromosome 8"/>
</dbReference>
<keyword evidence="7 8" id="KW-0067">ATP-binding</keyword>
<evidence type="ECO:0000256" key="2">
    <source>
        <dbReference type="ARBA" id="ARBA00022448"/>
    </source>
</evidence>
<feature type="binding site" evidence="8">
    <location>
        <position position="232"/>
    </location>
    <ligand>
        <name>ATP</name>
        <dbReference type="ChEBI" id="CHEBI:30616"/>
    </ligand>
</feature>
<evidence type="ECO:0000256" key="6">
    <source>
        <dbReference type="ARBA" id="ARBA00022824"/>
    </source>
</evidence>
<keyword evidence="3 8" id="KW-0963">Cytoplasm</keyword>
<dbReference type="AlphaFoldDB" id="A0A899FZA0"/>
<name>A0A899FZA0_9ASCO</name>
<keyword evidence="2 8" id="KW-0813">Transport</keyword>
<feature type="domain" description="ArsA/GET3 Anion-transporting ATPase-like" evidence="9">
    <location>
        <begin position="22"/>
        <end position="320"/>
    </location>
</feature>
<dbReference type="FunFam" id="3.40.50.300:FF:000235">
    <property type="entry name" value="ATPase ASNA1"/>
    <property type="match status" value="1"/>
</dbReference>
<comment type="subcellular location">
    <subcellularLocation>
        <location evidence="8">Cytoplasm</location>
    </subcellularLocation>
    <subcellularLocation>
        <location evidence="8">Endoplasmic reticulum</location>
    </subcellularLocation>
</comment>
<feature type="active site" evidence="8">
    <location>
        <position position="58"/>
    </location>
</feature>
<accession>A0A899FZA0</accession>
<dbReference type="PANTHER" id="PTHR10803:SF3">
    <property type="entry name" value="ATPASE GET3"/>
    <property type="match status" value="1"/>
</dbReference>
<gene>
    <name evidence="10" type="ORF">MERGE_000174</name>
</gene>
<keyword evidence="6 8" id="KW-0256">Endoplasmic reticulum</keyword>
<dbReference type="PANTHER" id="PTHR10803">
    <property type="entry name" value="ARSENICAL PUMP-DRIVING ATPASE ARSENITE-TRANSLOCATING ATPASE"/>
    <property type="match status" value="1"/>
</dbReference>
<evidence type="ECO:0000256" key="1">
    <source>
        <dbReference type="ARBA" id="ARBA00011040"/>
    </source>
</evidence>
<keyword evidence="5 8" id="KW-0378">Hydrolase</keyword>
<dbReference type="Gene3D" id="3.40.50.300">
    <property type="entry name" value="P-loop containing nucleotide triphosphate hydrolases"/>
    <property type="match status" value="1"/>
</dbReference>
<dbReference type="GO" id="GO:0005524">
    <property type="term" value="F:ATP binding"/>
    <property type="evidence" value="ECO:0007669"/>
    <property type="project" value="UniProtKB-UniRule"/>
</dbReference>
<evidence type="ECO:0000256" key="7">
    <source>
        <dbReference type="ARBA" id="ARBA00022840"/>
    </source>
</evidence>
<comment type="subunit">
    <text evidence="8">Homodimer.</text>
</comment>
<dbReference type="EMBL" id="CP054539">
    <property type="protein sequence ID" value="QSL65893.1"/>
    <property type="molecule type" value="Genomic_DNA"/>
</dbReference>
<keyword evidence="8" id="KW-0862">Zinc</keyword>
<dbReference type="GO" id="GO:0046872">
    <property type="term" value="F:metal ion binding"/>
    <property type="evidence" value="ECO:0007669"/>
    <property type="project" value="UniProtKB-KW"/>
</dbReference>
<dbReference type="InterPro" id="IPR027542">
    <property type="entry name" value="ATPase_ArsA/GET3_euk"/>
</dbReference>
<proteinExistence type="inferred from homology"/>
<keyword evidence="11" id="KW-1185">Reference proteome</keyword>
<dbReference type="HAMAP" id="MF_03112">
    <property type="entry name" value="Asna1_Get3"/>
    <property type="match status" value="1"/>
</dbReference>
<keyword evidence="4 8" id="KW-0547">Nucleotide-binding</keyword>
<evidence type="ECO:0000259" key="9">
    <source>
        <dbReference type="Pfam" id="PF02374"/>
    </source>
</evidence>
<evidence type="ECO:0000256" key="8">
    <source>
        <dbReference type="HAMAP-Rule" id="MF_03112"/>
    </source>
</evidence>
<dbReference type="GO" id="GO:0016887">
    <property type="term" value="F:ATP hydrolysis activity"/>
    <property type="evidence" value="ECO:0007669"/>
    <property type="project" value="InterPro"/>
</dbReference>
<dbReference type="NCBIfam" id="TIGR00345">
    <property type="entry name" value="GET3_arsA_TRC40"/>
    <property type="match status" value="1"/>
</dbReference>
<evidence type="ECO:0000256" key="3">
    <source>
        <dbReference type="ARBA" id="ARBA00022490"/>
    </source>
</evidence>
<feature type="binding site" evidence="8">
    <location>
        <position position="270"/>
    </location>
    <ligand>
        <name>Zn(2+)</name>
        <dbReference type="ChEBI" id="CHEBI:29105"/>
        <note>ligand shared between dimeric partners</note>
    </ligand>
</feature>
<feature type="binding site" evidence="8">
    <location>
        <position position="273"/>
    </location>
    <ligand>
        <name>Zn(2+)</name>
        <dbReference type="ChEBI" id="CHEBI:29105"/>
        <note>ligand shared between dimeric partners</note>
    </ligand>
</feature>
<feature type="binding site" evidence="8">
    <location>
        <position position="259"/>
    </location>
    <ligand>
        <name>ATP</name>
        <dbReference type="ChEBI" id="CHEBI:30616"/>
    </ligand>
</feature>
<dbReference type="InterPro" id="IPR016300">
    <property type="entry name" value="ATPase_ArsA/GET3"/>
</dbReference>
<dbReference type="InterPro" id="IPR027417">
    <property type="entry name" value="P-loop_NTPase"/>
</dbReference>
<feature type="binding site" evidence="8">
    <location>
        <begin position="29"/>
        <end position="36"/>
    </location>
    <ligand>
        <name>ATP</name>
        <dbReference type="ChEBI" id="CHEBI:30616"/>
    </ligand>
</feature>